<reference evidence="1" key="1">
    <citation type="journal article" date="2023" name="Mol. Phylogenet. Evol.">
        <title>Genome-scale phylogeny and comparative genomics of the fungal order Sordariales.</title>
        <authorList>
            <person name="Hensen N."/>
            <person name="Bonometti L."/>
            <person name="Westerberg I."/>
            <person name="Brannstrom I.O."/>
            <person name="Guillou S."/>
            <person name="Cros-Aarteil S."/>
            <person name="Calhoun S."/>
            <person name="Haridas S."/>
            <person name="Kuo A."/>
            <person name="Mondo S."/>
            <person name="Pangilinan J."/>
            <person name="Riley R."/>
            <person name="LaButti K."/>
            <person name="Andreopoulos B."/>
            <person name="Lipzen A."/>
            <person name="Chen C."/>
            <person name="Yan M."/>
            <person name="Daum C."/>
            <person name="Ng V."/>
            <person name="Clum A."/>
            <person name="Steindorff A."/>
            <person name="Ohm R.A."/>
            <person name="Martin F."/>
            <person name="Silar P."/>
            <person name="Natvig D.O."/>
            <person name="Lalanne C."/>
            <person name="Gautier V."/>
            <person name="Ament-Velasquez S.L."/>
            <person name="Kruys A."/>
            <person name="Hutchinson M.I."/>
            <person name="Powell A.J."/>
            <person name="Barry K."/>
            <person name="Miller A.N."/>
            <person name="Grigoriev I.V."/>
            <person name="Debuchy R."/>
            <person name="Gladieux P."/>
            <person name="Hiltunen Thoren M."/>
            <person name="Johannesson H."/>
        </authorList>
    </citation>
    <scope>NUCLEOTIDE SEQUENCE</scope>
    <source>
        <strain evidence="1">CBS 232.78</strain>
    </source>
</reference>
<accession>A0AAE0U1T0</accession>
<comment type="caution">
    <text evidence="1">The sequence shown here is derived from an EMBL/GenBank/DDBJ whole genome shotgun (WGS) entry which is preliminary data.</text>
</comment>
<dbReference type="AlphaFoldDB" id="A0AAE0U1T0"/>
<sequence length="115" mass="13257">MCNGVSSYPRKCSSRSWCQRLAEQEEEEETTKKSKVTGQYFHLVHMVYSLEYLLTTAIFGVRVWTSRILSSSLTMCPEELAKERVITRSAGRPGDDLATFRKRDAEFFELNPLIL</sequence>
<organism evidence="1 2">
    <name type="scientific">Podospora didyma</name>
    <dbReference type="NCBI Taxonomy" id="330526"/>
    <lineage>
        <taxon>Eukaryota</taxon>
        <taxon>Fungi</taxon>
        <taxon>Dikarya</taxon>
        <taxon>Ascomycota</taxon>
        <taxon>Pezizomycotina</taxon>
        <taxon>Sordariomycetes</taxon>
        <taxon>Sordariomycetidae</taxon>
        <taxon>Sordariales</taxon>
        <taxon>Podosporaceae</taxon>
        <taxon>Podospora</taxon>
    </lineage>
</organism>
<evidence type="ECO:0000313" key="2">
    <source>
        <dbReference type="Proteomes" id="UP001285441"/>
    </source>
</evidence>
<protein>
    <submittedName>
        <fullName evidence="1">Uncharacterized protein</fullName>
    </submittedName>
</protein>
<proteinExistence type="predicted"/>
<gene>
    <name evidence="1" type="ORF">B0H63DRAFT_471037</name>
</gene>
<evidence type="ECO:0000313" key="1">
    <source>
        <dbReference type="EMBL" id="KAK3387863.1"/>
    </source>
</evidence>
<dbReference type="EMBL" id="JAULSW010000003">
    <property type="protein sequence ID" value="KAK3387863.1"/>
    <property type="molecule type" value="Genomic_DNA"/>
</dbReference>
<name>A0AAE0U1T0_9PEZI</name>
<dbReference type="Proteomes" id="UP001285441">
    <property type="component" value="Unassembled WGS sequence"/>
</dbReference>
<reference evidence="1" key="2">
    <citation type="submission" date="2023-06" db="EMBL/GenBank/DDBJ databases">
        <authorList>
            <consortium name="Lawrence Berkeley National Laboratory"/>
            <person name="Haridas S."/>
            <person name="Hensen N."/>
            <person name="Bonometti L."/>
            <person name="Westerberg I."/>
            <person name="Brannstrom I.O."/>
            <person name="Guillou S."/>
            <person name="Cros-Aarteil S."/>
            <person name="Calhoun S."/>
            <person name="Kuo A."/>
            <person name="Mondo S."/>
            <person name="Pangilinan J."/>
            <person name="Riley R."/>
            <person name="LaButti K."/>
            <person name="Andreopoulos B."/>
            <person name="Lipzen A."/>
            <person name="Chen C."/>
            <person name="Yanf M."/>
            <person name="Daum C."/>
            <person name="Ng V."/>
            <person name="Clum A."/>
            <person name="Steindorff A."/>
            <person name="Ohm R."/>
            <person name="Martin F."/>
            <person name="Silar P."/>
            <person name="Natvig D."/>
            <person name="Lalanne C."/>
            <person name="Gautier V."/>
            <person name="Ament-velasquez S.L."/>
            <person name="Kruys A."/>
            <person name="Hutchinson M.I."/>
            <person name="Powell A.J."/>
            <person name="Barry K."/>
            <person name="Miller A.N."/>
            <person name="Grigoriev I.V."/>
            <person name="Debuchy R."/>
            <person name="Gladieux P."/>
            <person name="Thoren M.H."/>
            <person name="Johannesson H."/>
        </authorList>
    </citation>
    <scope>NUCLEOTIDE SEQUENCE</scope>
    <source>
        <strain evidence="1">CBS 232.78</strain>
    </source>
</reference>
<keyword evidence="2" id="KW-1185">Reference proteome</keyword>